<dbReference type="InterPro" id="IPR024512">
    <property type="entry name" value="Ser_palmitoyltrfase_ssu-like"/>
</dbReference>
<organism evidence="10 11">
    <name type="scientific">Elaphomyces granulatus</name>
    <dbReference type="NCBI Taxonomy" id="519963"/>
    <lineage>
        <taxon>Eukaryota</taxon>
        <taxon>Fungi</taxon>
        <taxon>Dikarya</taxon>
        <taxon>Ascomycota</taxon>
        <taxon>Pezizomycotina</taxon>
        <taxon>Eurotiomycetes</taxon>
        <taxon>Eurotiomycetidae</taxon>
        <taxon>Eurotiales</taxon>
        <taxon>Elaphomycetaceae</taxon>
        <taxon>Elaphomyces</taxon>
    </lineage>
</organism>
<dbReference type="InterPro" id="IPR051900">
    <property type="entry name" value="SPT_small_subunit"/>
</dbReference>
<evidence type="ECO:0000256" key="4">
    <source>
        <dbReference type="ARBA" id="ARBA00022824"/>
    </source>
</evidence>
<comment type="pathway">
    <text evidence="2">Lipid metabolism.</text>
</comment>
<keyword evidence="5 9" id="KW-1133">Transmembrane helix</keyword>
<dbReference type="GO" id="GO:0005789">
    <property type="term" value="C:endoplasmic reticulum membrane"/>
    <property type="evidence" value="ECO:0007669"/>
    <property type="project" value="UniProtKB-SubCell"/>
</dbReference>
<keyword evidence="11" id="KW-1185">Reference proteome</keyword>
<dbReference type="GO" id="GO:0046513">
    <property type="term" value="P:ceramide biosynthetic process"/>
    <property type="evidence" value="ECO:0007669"/>
    <property type="project" value="TreeGrafter"/>
</dbReference>
<sequence length="119" mass="13528">MASTPSLLTSFIRWLRLKNYQYEVTFSLYMLTPAEKLIFNTLLLSFLSMLVVAAYVYLPDHILSIYSHVYYYWAGDRSLIADYMPSASSALRDSTVNLDTISETVKGPATTVLRKVAEL</sequence>
<reference evidence="10 11" key="1">
    <citation type="journal article" date="2015" name="Environ. Microbiol.">
        <title>Metagenome sequence of Elaphomyces granulatus from sporocarp tissue reveals Ascomycota ectomycorrhizal fingerprints of genome expansion and a Proteobacteria-rich microbiome.</title>
        <authorList>
            <person name="Quandt C.A."/>
            <person name="Kohler A."/>
            <person name="Hesse C.N."/>
            <person name="Sharpton T.J."/>
            <person name="Martin F."/>
            <person name="Spatafora J.W."/>
        </authorList>
    </citation>
    <scope>NUCLEOTIDE SEQUENCE [LARGE SCALE GENOMIC DNA]</scope>
    <source>
        <strain evidence="10 11">OSC145934</strain>
    </source>
</reference>
<comment type="caution">
    <text evidence="10">The sequence shown here is derived from an EMBL/GenBank/DDBJ whole genome shotgun (WGS) entry which is preliminary data.</text>
</comment>
<evidence type="ECO:0000256" key="2">
    <source>
        <dbReference type="ARBA" id="ARBA00005189"/>
    </source>
</evidence>
<gene>
    <name evidence="10" type="ORF">Egran_03290</name>
</gene>
<dbReference type="OrthoDB" id="202672at2759"/>
<accession>A0A232LYQ6</accession>
<evidence type="ECO:0000256" key="3">
    <source>
        <dbReference type="ARBA" id="ARBA00022692"/>
    </source>
</evidence>
<dbReference type="PANTHER" id="PTHR47084:SF1">
    <property type="entry name" value="SERINE PALMITOYLTRANSFERASE SMALL SUBUNIT A"/>
    <property type="match status" value="1"/>
</dbReference>
<evidence type="ECO:0000256" key="1">
    <source>
        <dbReference type="ARBA" id="ARBA00004477"/>
    </source>
</evidence>
<comment type="similarity">
    <text evidence="8">Belongs to the SPTSS family. SPTSSA subfamily.</text>
</comment>
<comment type="subcellular location">
    <subcellularLocation>
        <location evidence="1">Endoplasmic reticulum membrane</location>
        <topology evidence="1">Multi-pass membrane protein</topology>
    </subcellularLocation>
</comment>
<evidence type="ECO:0000256" key="5">
    <source>
        <dbReference type="ARBA" id="ARBA00022989"/>
    </source>
</evidence>
<evidence type="ECO:0000256" key="7">
    <source>
        <dbReference type="ARBA" id="ARBA00023136"/>
    </source>
</evidence>
<name>A0A232LYQ6_9EURO</name>
<evidence type="ECO:0000256" key="6">
    <source>
        <dbReference type="ARBA" id="ARBA00023098"/>
    </source>
</evidence>
<keyword evidence="6" id="KW-0443">Lipid metabolism</keyword>
<keyword evidence="7 9" id="KW-0472">Membrane</keyword>
<feature type="transmembrane region" description="Helical" evidence="9">
    <location>
        <begin position="37"/>
        <end position="58"/>
    </location>
</feature>
<dbReference type="GO" id="GO:0004758">
    <property type="term" value="F:serine C-palmitoyltransferase activity"/>
    <property type="evidence" value="ECO:0007669"/>
    <property type="project" value="TreeGrafter"/>
</dbReference>
<evidence type="ECO:0000313" key="10">
    <source>
        <dbReference type="EMBL" id="OXV08947.1"/>
    </source>
</evidence>
<protein>
    <submittedName>
        <fullName evidence="10">Uncharacterized protein</fullName>
    </submittedName>
</protein>
<dbReference type="Pfam" id="PF11779">
    <property type="entry name" value="SPT_ssu-like"/>
    <property type="match status" value="1"/>
</dbReference>
<dbReference type="EMBL" id="NPHW01003798">
    <property type="protein sequence ID" value="OXV08947.1"/>
    <property type="molecule type" value="Genomic_DNA"/>
</dbReference>
<evidence type="ECO:0000256" key="9">
    <source>
        <dbReference type="SAM" id="Phobius"/>
    </source>
</evidence>
<dbReference type="PANTHER" id="PTHR47084">
    <property type="entry name" value="SERINE PALMITOYLTRANSFERASE SMALL SUBUNIT A"/>
    <property type="match status" value="1"/>
</dbReference>
<keyword evidence="3 9" id="KW-0812">Transmembrane</keyword>
<dbReference type="GO" id="GO:0017059">
    <property type="term" value="C:serine palmitoyltransferase complex"/>
    <property type="evidence" value="ECO:0007669"/>
    <property type="project" value="TreeGrafter"/>
</dbReference>
<evidence type="ECO:0000313" key="11">
    <source>
        <dbReference type="Proteomes" id="UP000243515"/>
    </source>
</evidence>
<dbReference type="AlphaFoldDB" id="A0A232LYQ6"/>
<keyword evidence="4" id="KW-0256">Endoplasmic reticulum</keyword>
<proteinExistence type="inferred from homology"/>
<evidence type="ECO:0000256" key="8">
    <source>
        <dbReference type="ARBA" id="ARBA00038370"/>
    </source>
</evidence>
<dbReference type="Proteomes" id="UP000243515">
    <property type="component" value="Unassembled WGS sequence"/>
</dbReference>